<evidence type="ECO:0000256" key="11">
    <source>
        <dbReference type="SAM" id="Phobius"/>
    </source>
</evidence>
<dbReference type="Proteomes" id="UP000471640">
    <property type="component" value="Unassembled WGS sequence"/>
</dbReference>
<evidence type="ECO:0000256" key="1">
    <source>
        <dbReference type="ARBA" id="ARBA00004377"/>
    </source>
</evidence>
<evidence type="ECO:0000256" key="4">
    <source>
        <dbReference type="ARBA" id="ARBA00022481"/>
    </source>
</evidence>
<dbReference type="InterPro" id="IPR045584">
    <property type="entry name" value="Pilin-like"/>
</dbReference>
<dbReference type="Pfam" id="PF12019">
    <property type="entry name" value="GspH"/>
    <property type="match status" value="1"/>
</dbReference>
<name>A0A6P1DWQ0_9GAMM</name>
<evidence type="ECO:0000256" key="5">
    <source>
        <dbReference type="ARBA" id="ARBA00022519"/>
    </source>
</evidence>
<dbReference type="SUPFAM" id="SSF54523">
    <property type="entry name" value="Pili subunits"/>
    <property type="match status" value="1"/>
</dbReference>
<evidence type="ECO:0000313" key="13">
    <source>
        <dbReference type="EMBL" id="NEX21421.1"/>
    </source>
</evidence>
<dbReference type="InterPro" id="IPR022346">
    <property type="entry name" value="T2SS_GspH"/>
</dbReference>
<feature type="domain" description="General secretion pathway GspH" evidence="12">
    <location>
        <begin position="61"/>
        <end position="185"/>
    </location>
</feature>
<proteinExistence type="inferred from homology"/>
<keyword evidence="14" id="KW-1185">Reference proteome</keyword>
<organism evidence="13 14">
    <name type="scientific">Thiorhodococcus mannitoliphagus</name>
    <dbReference type="NCBI Taxonomy" id="329406"/>
    <lineage>
        <taxon>Bacteria</taxon>
        <taxon>Pseudomonadati</taxon>
        <taxon>Pseudomonadota</taxon>
        <taxon>Gammaproteobacteria</taxon>
        <taxon>Chromatiales</taxon>
        <taxon>Chromatiaceae</taxon>
        <taxon>Thiorhodococcus</taxon>
    </lineage>
</organism>
<dbReference type="Gene3D" id="3.55.40.10">
    <property type="entry name" value="minor pseudopilin epsh domain"/>
    <property type="match status" value="1"/>
</dbReference>
<keyword evidence="6 11" id="KW-0812">Transmembrane</keyword>
<dbReference type="RefSeq" id="WP_164654527.1">
    <property type="nucleotide sequence ID" value="NZ_JAAIJR010000054.1"/>
</dbReference>
<evidence type="ECO:0000256" key="6">
    <source>
        <dbReference type="ARBA" id="ARBA00022692"/>
    </source>
</evidence>
<dbReference type="InterPro" id="IPR012902">
    <property type="entry name" value="N_methyl_site"/>
</dbReference>
<evidence type="ECO:0000313" key="14">
    <source>
        <dbReference type="Proteomes" id="UP000471640"/>
    </source>
</evidence>
<feature type="transmembrane region" description="Helical" evidence="11">
    <location>
        <begin position="24"/>
        <end position="43"/>
    </location>
</feature>
<evidence type="ECO:0000256" key="8">
    <source>
        <dbReference type="ARBA" id="ARBA00023136"/>
    </source>
</evidence>
<dbReference type="Pfam" id="PF07963">
    <property type="entry name" value="N_methyl"/>
    <property type="match status" value="1"/>
</dbReference>
<keyword evidence="8 11" id="KW-0472">Membrane</keyword>
<keyword evidence="3" id="KW-1003">Cell membrane</keyword>
<keyword evidence="5" id="KW-0997">Cell inner membrane</keyword>
<comment type="subcellular location">
    <subcellularLocation>
        <location evidence="1">Cell inner membrane</location>
        <topology evidence="1">Single-pass membrane protein</topology>
    </subcellularLocation>
</comment>
<comment type="similarity">
    <text evidence="9">Belongs to the GSP H family.</text>
</comment>
<dbReference type="GO" id="GO:0015627">
    <property type="term" value="C:type II protein secretion system complex"/>
    <property type="evidence" value="ECO:0007669"/>
    <property type="project" value="InterPro"/>
</dbReference>
<gene>
    <name evidence="13" type="ORF">G3480_14040</name>
</gene>
<sequence length="195" mass="20460">MLTTSNDSANCASLHLPTPTAQRGFTLTELVVTLAIGAILLALSAPSFRATILSNRIATHTNDVLSSLSLARSEAVKRGKPIVICKSNDLTSCSSTGDWEQGWILFVDNDNNAAVDAGSGDSIVRAHGPLAGDDTLQGTSKIDDYIAFATNGFTRMIDGSFQSGTLTFGLCAAAQRNTIVINNTGRARVVKVTCP</sequence>
<dbReference type="GO" id="GO:0015628">
    <property type="term" value="P:protein secretion by the type II secretion system"/>
    <property type="evidence" value="ECO:0007669"/>
    <property type="project" value="InterPro"/>
</dbReference>
<dbReference type="AlphaFoldDB" id="A0A6P1DWQ0"/>
<evidence type="ECO:0000256" key="9">
    <source>
        <dbReference type="ARBA" id="ARBA00025772"/>
    </source>
</evidence>
<dbReference type="EMBL" id="JAAIJR010000054">
    <property type="protein sequence ID" value="NEX21421.1"/>
    <property type="molecule type" value="Genomic_DNA"/>
</dbReference>
<protein>
    <recommendedName>
        <fullName evidence="2">Type II secretion system protein H</fullName>
    </recommendedName>
    <alternativeName>
        <fullName evidence="10">General secretion pathway protein H</fullName>
    </alternativeName>
</protein>
<evidence type="ECO:0000259" key="12">
    <source>
        <dbReference type="Pfam" id="PF12019"/>
    </source>
</evidence>
<dbReference type="GO" id="GO:0005886">
    <property type="term" value="C:plasma membrane"/>
    <property type="evidence" value="ECO:0007669"/>
    <property type="project" value="UniProtKB-SubCell"/>
</dbReference>
<reference evidence="13 14" key="2">
    <citation type="submission" date="2020-02" db="EMBL/GenBank/DDBJ databases">
        <title>Genome sequences of Thiorhodococcus mannitoliphagus and Thiorhodococcus minor, purple sulfur photosynthetic bacteria in the gammaproteobacterial family, Chromatiaceae.</title>
        <authorList>
            <person name="Aviles F.A."/>
            <person name="Meyer T.E."/>
            <person name="Kyndt J.A."/>
        </authorList>
    </citation>
    <scope>NUCLEOTIDE SEQUENCE [LARGE SCALE GENOMIC DNA]</scope>
    <source>
        <strain evidence="13 14">DSM 18266</strain>
    </source>
</reference>
<evidence type="ECO:0000256" key="3">
    <source>
        <dbReference type="ARBA" id="ARBA00022475"/>
    </source>
</evidence>
<comment type="caution">
    <text evidence="13">The sequence shown here is derived from an EMBL/GenBank/DDBJ whole genome shotgun (WGS) entry which is preliminary data.</text>
</comment>
<evidence type="ECO:0000256" key="2">
    <source>
        <dbReference type="ARBA" id="ARBA00021549"/>
    </source>
</evidence>
<reference evidence="14" key="1">
    <citation type="journal article" date="2020" name="Microbiol. Resour. Announc.">
        <title>Draft Genome Sequences of Thiorhodococcus mannitoliphagus and Thiorhodococcus minor, Purple Sulfur Photosynthetic Bacteria in the Gammaproteobacterial Family Chromatiaceae.</title>
        <authorList>
            <person name="Aviles F.A."/>
            <person name="Meyer T.E."/>
            <person name="Kyndt J.A."/>
        </authorList>
    </citation>
    <scope>NUCLEOTIDE SEQUENCE [LARGE SCALE GENOMIC DNA]</scope>
    <source>
        <strain evidence="14">DSM 18266</strain>
    </source>
</reference>
<evidence type="ECO:0000256" key="10">
    <source>
        <dbReference type="ARBA" id="ARBA00030775"/>
    </source>
</evidence>
<accession>A0A6P1DWQ0</accession>
<keyword evidence="7 11" id="KW-1133">Transmembrane helix</keyword>
<evidence type="ECO:0000256" key="7">
    <source>
        <dbReference type="ARBA" id="ARBA00022989"/>
    </source>
</evidence>
<dbReference type="NCBIfam" id="TIGR02532">
    <property type="entry name" value="IV_pilin_GFxxxE"/>
    <property type="match status" value="1"/>
</dbReference>
<keyword evidence="4" id="KW-0488">Methylation</keyword>